<dbReference type="InterPro" id="IPR042120">
    <property type="entry name" value="MutL_C_dimsub"/>
</dbReference>
<dbReference type="Gene3D" id="3.30.1540.20">
    <property type="entry name" value="MutL, C-terminal domain, dimerisation subdomain"/>
    <property type="match status" value="1"/>
</dbReference>
<dbReference type="NCBIfam" id="TIGR00585">
    <property type="entry name" value="mutl"/>
    <property type="match status" value="1"/>
</dbReference>
<dbReference type="InterPro" id="IPR038973">
    <property type="entry name" value="MutL/Mlh/Pms-like"/>
</dbReference>
<dbReference type="Gene3D" id="3.30.565.10">
    <property type="entry name" value="Histidine kinase-like ATPase, C-terminal domain"/>
    <property type="match status" value="1"/>
</dbReference>
<dbReference type="PROSITE" id="PS00058">
    <property type="entry name" value="DNA_MISMATCH_REPAIR_1"/>
    <property type="match status" value="1"/>
</dbReference>
<dbReference type="GO" id="GO:0032300">
    <property type="term" value="C:mismatch repair complex"/>
    <property type="evidence" value="ECO:0007669"/>
    <property type="project" value="InterPro"/>
</dbReference>
<dbReference type="Gene3D" id="3.30.230.10">
    <property type="match status" value="1"/>
</dbReference>
<dbReference type="InterPro" id="IPR036890">
    <property type="entry name" value="HATPase_C_sf"/>
</dbReference>
<dbReference type="PANTHER" id="PTHR10073:SF12">
    <property type="entry name" value="DNA MISMATCH REPAIR PROTEIN MLH1"/>
    <property type="match status" value="1"/>
</dbReference>
<organism evidence="8">
    <name type="scientific">uncultured Alphaproteobacteria bacterium</name>
    <dbReference type="NCBI Taxonomy" id="91750"/>
    <lineage>
        <taxon>Bacteria</taxon>
        <taxon>Pseudomonadati</taxon>
        <taxon>Pseudomonadota</taxon>
        <taxon>Alphaproteobacteria</taxon>
        <taxon>environmental samples</taxon>
    </lineage>
</organism>
<evidence type="ECO:0000259" key="7">
    <source>
        <dbReference type="SMART" id="SM01340"/>
    </source>
</evidence>
<dbReference type="SMART" id="SM00853">
    <property type="entry name" value="MutL_C"/>
    <property type="match status" value="1"/>
</dbReference>
<dbReference type="InterPro" id="IPR014790">
    <property type="entry name" value="MutL_C"/>
</dbReference>
<dbReference type="InterPro" id="IPR014721">
    <property type="entry name" value="Ribsml_uS5_D2-typ_fold_subgr"/>
</dbReference>
<dbReference type="InterPro" id="IPR042121">
    <property type="entry name" value="MutL_C_regsub"/>
</dbReference>
<evidence type="ECO:0000256" key="2">
    <source>
        <dbReference type="ARBA" id="ARBA00021975"/>
    </source>
</evidence>
<protein>
    <recommendedName>
        <fullName evidence="2 5">DNA mismatch repair protein MutL</fullName>
    </recommendedName>
</protein>
<evidence type="ECO:0000259" key="6">
    <source>
        <dbReference type="SMART" id="SM00853"/>
    </source>
</evidence>
<name>A0A6G8F341_9PROT</name>
<keyword evidence="3 5" id="KW-0227">DNA damage</keyword>
<dbReference type="Pfam" id="PF13589">
    <property type="entry name" value="HATPase_c_3"/>
    <property type="match status" value="1"/>
</dbReference>
<accession>A0A6G8F341</accession>
<dbReference type="SUPFAM" id="SSF118116">
    <property type="entry name" value="DNA mismatch repair protein MutL"/>
    <property type="match status" value="1"/>
</dbReference>
<feature type="domain" description="DNA mismatch repair protein S5" evidence="7">
    <location>
        <begin position="212"/>
        <end position="330"/>
    </location>
</feature>
<dbReference type="Pfam" id="PF01119">
    <property type="entry name" value="DNA_mis_repair"/>
    <property type="match status" value="1"/>
</dbReference>
<proteinExistence type="inferred from homology"/>
<evidence type="ECO:0000313" key="8">
    <source>
        <dbReference type="EMBL" id="QIM10735.1"/>
    </source>
</evidence>
<dbReference type="EMBL" id="MN990732">
    <property type="protein sequence ID" value="QIM10735.1"/>
    <property type="molecule type" value="Genomic_DNA"/>
</dbReference>
<dbReference type="InterPro" id="IPR013507">
    <property type="entry name" value="DNA_mismatch_S5_2-like"/>
</dbReference>
<dbReference type="FunFam" id="3.30.565.10:FF:000003">
    <property type="entry name" value="DNA mismatch repair endonuclease MutL"/>
    <property type="match status" value="1"/>
</dbReference>
<dbReference type="GO" id="GO:0005524">
    <property type="term" value="F:ATP binding"/>
    <property type="evidence" value="ECO:0007669"/>
    <property type="project" value="InterPro"/>
</dbReference>
<dbReference type="InterPro" id="IPR020568">
    <property type="entry name" value="Ribosomal_Su5_D2-typ_SF"/>
</dbReference>
<dbReference type="GO" id="GO:0016887">
    <property type="term" value="F:ATP hydrolysis activity"/>
    <property type="evidence" value="ECO:0007669"/>
    <property type="project" value="InterPro"/>
</dbReference>
<dbReference type="InterPro" id="IPR037198">
    <property type="entry name" value="MutL_C_sf"/>
</dbReference>
<dbReference type="Pfam" id="PF08676">
    <property type="entry name" value="MutL_C"/>
    <property type="match status" value="1"/>
</dbReference>
<dbReference type="GO" id="GO:0006298">
    <property type="term" value="P:mismatch repair"/>
    <property type="evidence" value="ECO:0007669"/>
    <property type="project" value="UniProtKB-UniRule"/>
</dbReference>
<evidence type="ECO:0000256" key="4">
    <source>
        <dbReference type="ARBA" id="ARBA00023204"/>
    </source>
</evidence>
<evidence type="ECO:0000256" key="3">
    <source>
        <dbReference type="ARBA" id="ARBA00022763"/>
    </source>
</evidence>
<dbReference type="NCBIfam" id="NF000953">
    <property type="entry name" value="PRK00095.2-4"/>
    <property type="match status" value="1"/>
</dbReference>
<dbReference type="Gene3D" id="3.30.1370.100">
    <property type="entry name" value="MutL, C-terminal domain, regulatory subdomain"/>
    <property type="match status" value="1"/>
</dbReference>
<dbReference type="GO" id="GO:0030983">
    <property type="term" value="F:mismatched DNA binding"/>
    <property type="evidence" value="ECO:0007669"/>
    <property type="project" value="InterPro"/>
</dbReference>
<dbReference type="InterPro" id="IPR020667">
    <property type="entry name" value="DNA_mismatch_repair_MutL"/>
</dbReference>
<dbReference type="SUPFAM" id="SSF55874">
    <property type="entry name" value="ATPase domain of HSP90 chaperone/DNA topoisomerase II/histidine kinase"/>
    <property type="match status" value="1"/>
</dbReference>
<feature type="domain" description="MutL C-terminal dimerisation" evidence="6">
    <location>
        <begin position="419"/>
        <end position="563"/>
    </location>
</feature>
<dbReference type="SUPFAM" id="SSF54211">
    <property type="entry name" value="Ribosomal protein S5 domain 2-like"/>
    <property type="match status" value="1"/>
</dbReference>
<dbReference type="CDD" id="cd16926">
    <property type="entry name" value="HATPase_MutL-MLH-PMS-like"/>
    <property type="match status" value="1"/>
</dbReference>
<dbReference type="InterPro" id="IPR014762">
    <property type="entry name" value="DNA_mismatch_repair_CS"/>
</dbReference>
<dbReference type="SMART" id="SM01340">
    <property type="entry name" value="DNA_mis_repair"/>
    <property type="match status" value="1"/>
</dbReference>
<dbReference type="AlphaFoldDB" id="A0A6G8F341"/>
<dbReference type="CDD" id="cd00782">
    <property type="entry name" value="MutL_Trans"/>
    <property type="match status" value="1"/>
</dbReference>
<dbReference type="InterPro" id="IPR002099">
    <property type="entry name" value="MutL/Mlh/PMS"/>
</dbReference>
<comment type="similarity">
    <text evidence="1 5">Belongs to the DNA mismatch repair MutL/HexB family.</text>
</comment>
<keyword evidence="4 5" id="KW-0234">DNA repair</keyword>
<sequence length="605" mass="66017">MGIRILPNNLINQIAAGEVIERPASVVKELVENAVDAGATSIEVTLVDGGKSLIAVSDNGKGMSPEELPLAIERHATSKLPDDDLFHICYMGFRGEALPSIASVAKLTVTSRQEGSDSAWKIEVCGGEVKNLVPAAANKGTKVEVRDLFYATPARLKFLKTGAGETAQCVDIINRIALANPQVSFFLYDDKKKRISLNGSQTELFDARLKRISDVMGREFGENSLLIDARRDTVGISGFVSLPTYSKANSLSQYLFVNNRPVRDKVLLGALKAAYQGVSELGRYPVCALFFDVSPELVDVNVHPTKAEVRFYDANAVRGLLISAVRNALARGSMQTAQTADFSQLVNDSLSDGQSLPDMAFLHDNVAAAPRVFTAYSPKPARRIMAEETLPALQNSFSVKTEEIKQEEVNQTAGVLGMAKAQFHNTYIISQTEDSVIIVDQHAAHERIVMEKFKAGMAAKQKPQTQILLIPEIVDLSLSEKTALLGNAEELSSAGLVIEEFGNSEVIVREIPALITGCDIKGLVKNLAEQIAEWGKDFALEDKINHICATMACHGSVRAGRSLNLAEMNELLREMENTPHSGQCNHGRPTYIELKLKDIDKLFHR</sequence>
<dbReference type="HAMAP" id="MF_00149">
    <property type="entry name" value="DNA_mis_repair"/>
    <property type="match status" value="1"/>
</dbReference>
<evidence type="ECO:0000256" key="5">
    <source>
        <dbReference type="HAMAP-Rule" id="MF_00149"/>
    </source>
</evidence>
<dbReference type="PANTHER" id="PTHR10073">
    <property type="entry name" value="DNA MISMATCH REPAIR PROTEIN MLH, PMS, MUTL"/>
    <property type="match status" value="1"/>
</dbReference>
<gene>
    <name evidence="5 8" type="primary">mutL</name>
    <name evidence="8" type="ORF">PlAlph_6270</name>
</gene>
<evidence type="ECO:0000256" key="1">
    <source>
        <dbReference type="ARBA" id="ARBA00006082"/>
    </source>
</evidence>
<reference evidence="8" key="1">
    <citation type="journal article" date="2020" name="J. ISSAAS">
        <title>Lactobacilli and other gastrointestinal microbiota of Peromyscus leucopus, reservoir host for agents of Lyme disease and other zoonoses in North America.</title>
        <authorList>
            <person name="Milovic A."/>
            <person name="Bassam K."/>
            <person name="Shao H."/>
            <person name="Chatzistamou I."/>
            <person name="Tufts D.M."/>
            <person name="Diuk-Wasser M."/>
            <person name="Barbour A.G."/>
        </authorList>
    </citation>
    <scope>NUCLEOTIDE SEQUENCE</scope>
    <source>
        <strain evidence="8">LL90</strain>
    </source>
</reference>
<dbReference type="GO" id="GO:0140664">
    <property type="term" value="F:ATP-dependent DNA damage sensor activity"/>
    <property type="evidence" value="ECO:0007669"/>
    <property type="project" value="InterPro"/>
</dbReference>
<comment type="function">
    <text evidence="5">This protein is involved in the repair of mismatches in DNA. It is required for dam-dependent methyl-directed DNA mismatch repair. May act as a 'molecular matchmaker', a protein that promotes the formation of a stable complex between two or more DNA-binding proteins in an ATP-dependent manner without itself being part of a final effector complex.</text>
</comment>